<reference evidence="9" key="1">
    <citation type="journal article" date="2011" name="Genome Biol.">
        <title>Comparative genomics of the social amoebae Dictyostelium discoideum and Dictyostelium purpureum.</title>
        <authorList>
            <consortium name="US DOE Joint Genome Institute (JGI-PGF)"/>
            <person name="Sucgang R."/>
            <person name="Kuo A."/>
            <person name="Tian X."/>
            <person name="Salerno W."/>
            <person name="Parikh A."/>
            <person name="Feasley C.L."/>
            <person name="Dalin E."/>
            <person name="Tu H."/>
            <person name="Huang E."/>
            <person name="Barry K."/>
            <person name="Lindquist E."/>
            <person name="Shapiro H."/>
            <person name="Bruce D."/>
            <person name="Schmutz J."/>
            <person name="Salamov A."/>
            <person name="Fey P."/>
            <person name="Gaudet P."/>
            <person name="Anjard C."/>
            <person name="Babu M.M."/>
            <person name="Basu S."/>
            <person name="Bushmanova Y."/>
            <person name="van der Wel H."/>
            <person name="Katoh-Kurasawa M."/>
            <person name="Dinh C."/>
            <person name="Coutinho P.M."/>
            <person name="Saito T."/>
            <person name="Elias M."/>
            <person name="Schaap P."/>
            <person name="Kay R.R."/>
            <person name="Henrissat B."/>
            <person name="Eichinger L."/>
            <person name="Rivero F."/>
            <person name="Putnam N.H."/>
            <person name="West C.M."/>
            <person name="Loomis W.F."/>
            <person name="Chisholm R.L."/>
            <person name="Shaulsky G."/>
            <person name="Strassmann J.E."/>
            <person name="Queller D.C."/>
            <person name="Kuspa A."/>
            <person name="Grigoriev I.V."/>
        </authorList>
    </citation>
    <scope>NUCLEOTIDE SEQUENCE [LARGE SCALE GENOMIC DNA]</scope>
    <source>
        <strain evidence="9">QSDP1</strain>
    </source>
</reference>
<dbReference type="SUPFAM" id="SSF68923">
    <property type="entry name" value="PEP carboxykinase N-terminal domain"/>
    <property type="match status" value="1"/>
</dbReference>
<dbReference type="eggNOG" id="ENOG502RDFD">
    <property type="taxonomic scope" value="Eukaryota"/>
</dbReference>
<comment type="pathway">
    <text evidence="1">Carbohydrate biosynthesis; gluconeogenesis.</text>
</comment>
<dbReference type="PANTHER" id="PTHR30031:SF11">
    <property type="entry name" value="PHOSPHOENOLPYRUVATE CARBOXYKINASE (ATP)"/>
    <property type="match status" value="1"/>
</dbReference>
<comment type="similarity">
    <text evidence="2">Belongs to the phosphoenolpyruvate carboxykinase (ATP) family.</text>
</comment>
<dbReference type="EMBL" id="GL871054">
    <property type="protein sequence ID" value="EGC35618.1"/>
    <property type="molecule type" value="Genomic_DNA"/>
</dbReference>
<dbReference type="InterPro" id="IPR001272">
    <property type="entry name" value="PEP_carboxykinase_ATP"/>
</dbReference>
<dbReference type="KEGG" id="dpp:DICPUDRAFT_152043"/>
<evidence type="ECO:0000256" key="6">
    <source>
        <dbReference type="ARBA" id="ARBA00023239"/>
    </source>
</evidence>
<evidence type="ECO:0000256" key="5">
    <source>
        <dbReference type="ARBA" id="ARBA00022840"/>
    </source>
</evidence>
<dbReference type="EC" id="4.1.1.49" evidence="3"/>
<dbReference type="Gene3D" id="3.40.449.10">
    <property type="entry name" value="Phosphoenolpyruvate Carboxykinase, domain 1"/>
    <property type="match status" value="1"/>
</dbReference>
<dbReference type="SUPFAM" id="SSF53795">
    <property type="entry name" value="PEP carboxykinase-like"/>
    <property type="match status" value="1"/>
</dbReference>
<dbReference type="VEuPathDB" id="AmoebaDB:DICPUDRAFT_152043"/>
<dbReference type="RefSeq" id="XP_003287855.1">
    <property type="nucleotide sequence ID" value="XM_003287807.1"/>
</dbReference>
<name>F0ZKB9_DICPU</name>
<dbReference type="Pfam" id="PF01293">
    <property type="entry name" value="PEPCK_ATP"/>
    <property type="match status" value="1"/>
</dbReference>
<evidence type="ECO:0000256" key="2">
    <source>
        <dbReference type="ARBA" id="ARBA00006052"/>
    </source>
</evidence>
<evidence type="ECO:0000313" key="8">
    <source>
        <dbReference type="EMBL" id="EGC35618.1"/>
    </source>
</evidence>
<dbReference type="UniPathway" id="UPA00138"/>
<proteinExistence type="inferred from homology"/>
<dbReference type="InterPro" id="IPR013035">
    <property type="entry name" value="PEP_carboxykinase_C"/>
</dbReference>
<dbReference type="InterPro" id="IPR008210">
    <property type="entry name" value="PEP_carboxykinase_N"/>
</dbReference>
<sequence length="519" mass="57147">MISSVTKSSTLINSSSKLINSKSFTTTASNTVGKDYIKSIYGQLRRKRDRRGLVNVENFEESEITTFPRSREGLDYDLNWTLNGYSITPSESAYRNPRLPLLFQQSNGKTDKNFTLTVNHNQSDNSGNVTNYYLDEAVASKNSNSAILSIPNYKEILEEVKSHISSSKNIYVHDAAVGSSLGSETTIRAVTNDSVSSLFLKHLLPNTTPIDVSEFKHNLTLYFVPNYQIPNADKLGLKTSSFNIIDVKRGIAVVSGVPSTENVRNVITAISSSTFAKTNQDSLTLSADIYSNGKSAPVLVFSEDGFLLNKNYNSGKVVSQGSIWSADGVSRLYNSITYNFESIAKNQYDLIEKFSDKKINTTVPVKFETNHYNQPSSIVFIIKDTSSAIPAFAQLTGEQAKNYFVSGFVGNSDFVPFFNKGQNTTENAKTAEVFENLIKANNTKVYIINPAAFDQESEVDNLLGSVVSGKVADSTNSDVYNTLSPIKVPTAKDQKVADVKKAVKTFETKLKSKVESLLQ</sequence>
<dbReference type="GeneID" id="10501120"/>
<dbReference type="FunCoup" id="F0ZKB9">
    <property type="interactions" value="32"/>
</dbReference>
<gene>
    <name evidence="8" type="ORF">DICPUDRAFT_152043</name>
</gene>
<dbReference type="OMA" id="LWKTPDR"/>
<dbReference type="InParanoid" id="F0ZKB9"/>
<dbReference type="Gene3D" id="3.90.228.20">
    <property type="match status" value="1"/>
</dbReference>
<dbReference type="GO" id="GO:0005524">
    <property type="term" value="F:ATP binding"/>
    <property type="evidence" value="ECO:0007669"/>
    <property type="project" value="UniProtKB-KW"/>
</dbReference>
<keyword evidence="4" id="KW-0547">Nucleotide-binding</keyword>
<dbReference type="Proteomes" id="UP000001064">
    <property type="component" value="Unassembled WGS sequence"/>
</dbReference>
<evidence type="ECO:0000256" key="3">
    <source>
        <dbReference type="ARBA" id="ARBA00012363"/>
    </source>
</evidence>
<dbReference type="GO" id="GO:0006094">
    <property type="term" value="P:gluconeogenesis"/>
    <property type="evidence" value="ECO:0000318"/>
    <property type="project" value="GO_Central"/>
</dbReference>
<protein>
    <recommendedName>
        <fullName evidence="3">phosphoenolpyruvate carboxykinase (ATP)</fullName>
        <ecNumber evidence="3">4.1.1.49</ecNumber>
    </recommendedName>
</protein>
<dbReference type="PANTHER" id="PTHR30031">
    <property type="entry name" value="PHOSPHOENOLPYRUVATE CARBOXYKINASE ATP"/>
    <property type="match status" value="1"/>
</dbReference>
<keyword evidence="6" id="KW-0456">Lyase</keyword>
<evidence type="ECO:0000256" key="7">
    <source>
        <dbReference type="ARBA" id="ARBA00047371"/>
    </source>
</evidence>
<dbReference type="STRING" id="5786.F0ZKB9"/>
<accession>F0ZKB9</accession>
<dbReference type="GO" id="GO:0004612">
    <property type="term" value="F:phosphoenolpyruvate carboxykinase (ATP) activity"/>
    <property type="evidence" value="ECO:0000318"/>
    <property type="project" value="GO_Central"/>
</dbReference>
<dbReference type="GO" id="GO:0005829">
    <property type="term" value="C:cytosol"/>
    <property type="evidence" value="ECO:0000318"/>
    <property type="project" value="GO_Central"/>
</dbReference>
<dbReference type="AlphaFoldDB" id="F0ZKB9"/>
<keyword evidence="9" id="KW-1185">Reference proteome</keyword>
<organism evidence="8 9">
    <name type="scientific">Dictyostelium purpureum</name>
    <name type="common">Slime mold</name>
    <dbReference type="NCBI Taxonomy" id="5786"/>
    <lineage>
        <taxon>Eukaryota</taxon>
        <taxon>Amoebozoa</taxon>
        <taxon>Evosea</taxon>
        <taxon>Eumycetozoa</taxon>
        <taxon>Dictyostelia</taxon>
        <taxon>Dictyosteliales</taxon>
        <taxon>Dictyosteliaceae</taxon>
        <taxon>Dictyostelium</taxon>
    </lineage>
</organism>
<evidence type="ECO:0000256" key="1">
    <source>
        <dbReference type="ARBA" id="ARBA00004742"/>
    </source>
</evidence>
<evidence type="ECO:0000256" key="4">
    <source>
        <dbReference type="ARBA" id="ARBA00022741"/>
    </source>
</evidence>
<evidence type="ECO:0000313" key="9">
    <source>
        <dbReference type="Proteomes" id="UP000001064"/>
    </source>
</evidence>
<dbReference type="OrthoDB" id="68755at2759"/>
<keyword evidence="5" id="KW-0067">ATP-binding</keyword>
<comment type="catalytic activity">
    <reaction evidence="7">
        <text>oxaloacetate + ATP = phosphoenolpyruvate + ADP + CO2</text>
        <dbReference type="Rhea" id="RHEA:18617"/>
        <dbReference type="ChEBI" id="CHEBI:16452"/>
        <dbReference type="ChEBI" id="CHEBI:16526"/>
        <dbReference type="ChEBI" id="CHEBI:30616"/>
        <dbReference type="ChEBI" id="CHEBI:58702"/>
        <dbReference type="ChEBI" id="CHEBI:456216"/>
        <dbReference type="EC" id="4.1.1.49"/>
    </reaction>
</comment>